<keyword evidence="5" id="KW-1015">Disulfide bond</keyword>
<dbReference type="PROSITE" id="PS50221">
    <property type="entry name" value="GAIN_B"/>
    <property type="match status" value="1"/>
</dbReference>
<dbReference type="InterPro" id="IPR057244">
    <property type="entry name" value="GAIN_B"/>
</dbReference>
<dbReference type="PANTHER" id="PTHR12011">
    <property type="entry name" value="ADHESION G-PROTEIN COUPLED RECEPTOR"/>
    <property type="match status" value="1"/>
</dbReference>
<comment type="subcellular location">
    <subcellularLocation>
        <location evidence="1">Membrane</location>
        <topology evidence="1">Multi-pass membrane protein</topology>
    </subcellularLocation>
</comment>
<evidence type="ECO:0000256" key="1">
    <source>
        <dbReference type="ARBA" id="ARBA00004141"/>
    </source>
</evidence>
<dbReference type="AlphaFoldDB" id="A0A8T3DUH2"/>
<keyword evidence="7" id="KW-0732">Signal</keyword>
<dbReference type="Gene3D" id="1.20.1070.10">
    <property type="entry name" value="Rhodopsin 7-helix transmembrane proteins"/>
    <property type="match status" value="1"/>
</dbReference>
<dbReference type="Pfam" id="PF00002">
    <property type="entry name" value="7tm_2"/>
    <property type="match status" value="1"/>
</dbReference>
<feature type="domain" description="GAIN-B" evidence="8">
    <location>
        <begin position="275"/>
        <end position="424"/>
    </location>
</feature>
<dbReference type="GO" id="GO:0007189">
    <property type="term" value="P:adenylate cyclase-activating G protein-coupled receptor signaling pathway"/>
    <property type="evidence" value="ECO:0007669"/>
    <property type="project" value="TreeGrafter"/>
</dbReference>
<evidence type="ECO:0000259" key="8">
    <source>
        <dbReference type="PROSITE" id="PS50221"/>
    </source>
</evidence>
<dbReference type="PROSITE" id="PS50261">
    <property type="entry name" value="G_PROTEIN_RECEP_F2_4"/>
    <property type="match status" value="1"/>
</dbReference>
<feature type="transmembrane region" description="Helical" evidence="6">
    <location>
        <begin position="632"/>
        <end position="651"/>
    </location>
</feature>
<dbReference type="Pfam" id="PF01825">
    <property type="entry name" value="GPS"/>
    <property type="match status" value="1"/>
</dbReference>
<feature type="signal peptide" evidence="7">
    <location>
        <begin position="1"/>
        <end position="26"/>
    </location>
</feature>
<evidence type="ECO:0000256" key="3">
    <source>
        <dbReference type="ARBA" id="ARBA00022989"/>
    </source>
</evidence>
<dbReference type="EMBL" id="JAERUA010000007">
    <property type="protein sequence ID" value="KAI1897905.1"/>
    <property type="molecule type" value="Genomic_DNA"/>
</dbReference>
<feature type="chain" id="PRO_5035921914" description="G-protein coupled receptor" evidence="7">
    <location>
        <begin position="27"/>
        <end position="716"/>
    </location>
</feature>
<keyword evidence="3 6" id="KW-1133">Transmembrane helix</keyword>
<evidence type="ECO:0000256" key="7">
    <source>
        <dbReference type="SAM" id="SignalP"/>
    </source>
</evidence>
<evidence type="ECO:0000313" key="11">
    <source>
        <dbReference type="Proteomes" id="UP000829720"/>
    </source>
</evidence>
<evidence type="ECO:0000256" key="2">
    <source>
        <dbReference type="ARBA" id="ARBA00022692"/>
    </source>
</evidence>
<dbReference type="FunFam" id="1.20.1070.10:FF:000222">
    <property type="entry name" value="Adhesion G protein-coupled receptor G3"/>
    <property type="match status" value="1"/>
</dbReference>
<gene>
    <name evidence="10" type="ORF">AGOR_G00088100</name>
</gene>
<protein>
    <recommendedName>
        <fullName evidence="12">G-protein coupled receptor</fullName>
    </recommendedName>
</protein>
<dbReference type="Proteomes" id="UP000829720">
    <property type="component" value="Unassembled WGS sequence"/>
</dbReference>
<evidence type="ECO:0000256" key="6">
    <source>
        <dbReference type="SAM" id="Phobius"/>
    </source>
</evidence>
<feature type="transmembrane region" description="Helical" evidence="6">
    <location>
        <begin position="663"/>
        <end position="682"/>
    </location>
</feature>
<feature type="transmembrane region" description="Helical" evidence="6">
    <location>
        <begin position="539"/>
        <end position="561"/>
    </location>
</feature>
<dbReference type="InterPro" id="IPR000832">
    <property type="entry name" value="GPCR_2_secretin-like"/>
</dbReference>
<keyword evidence="4 6" id="KW-0472">Membrane</keyword>
<evidence type="ECO:0000256" key="4">
    <source>
        <dbReference type="ARBA" id="ARBA00023136"/>
    </source>
</evidence>
<dbReference type="OrthoDB" id="6134459at2759"/>
<keyword evidence="2 6" id="KW-0812">Transmembrane</keyword>
<dbReference type="InterPro" id="IPR046338">
    <property type="entry name" value="GAIN_dom_sf"/>
</dbReference>
<dbReference type="InterPro" id="IPR000203">
    <property type="entry name" value="GPS"/>
</dbReference>
<dbReference type="Gene3D" id="2.60.220.50">
    <property type="match status" value="1"/>
</dbReference>
<name>A0A8T3DUH2_9TELE</name>
<sequence>MLPKRIHIVGITAVLFSFVCFPEVSPHPEPCKMDNFQSQNWFLLVDDYYTGVIRAPNGNTENKPESCPVKETPCIISLRMENVTENSVNISDEIKIHSKDNKTYTICQKKQLGENKMGNLYFLPRRCAINVSYSQGEEKTTPSAIIKADIFKNGAITCQGKFKYNGTRCIVEEEGDQIIEITCQEERNTGQKCPCTPNCVTCKNPVTKPSTNVEMPFKEEEVVSEEGEIDATFAAKTMRNFSNIVDTLGNKSAAVVSMGPIKGVIKKEKKNTEFKELFFGLPGDSSVAIIEDVTTLEQQLPGLVSIPGEAFAKASNSSRNDPFVAVLIFPNMTKDANNSRVFRSEVLAIEMGAEIKNLTKTVNITFIREQGDNSNMTCGSWNGQGDRPVWTTDGCETIEINGAVICQCSHLTFFAILMSDPGANISSSDLKSLTYITYIGCGMSMFFLGVAMFMHFLLRRTKANHATQILMNLFMAMFLLNLCFLCSESVAKLNIGIACKLMAAILHYSMLSTFTWFAVEAFHLCLQLIKSFNINIRHYIIKVCITGWALPGLVIIVLFILGKYGSLTINSDNEESVKMCWITDGKVHYIVNVGYYAMVFLFTFCVFIVIARRLTYMKRVKPDASMKGSGTGSIISILGLCCLLGITWGFAFFSYGPLRIPSYYIFTILNSFQGFFLFLYYYNTNKIIGEDKVSSSSTKTASTINSTLETQNPYSN</sequence>
<reference evidence="10" key="1">
    <citation type="submission" date="2021-01" db="EMBL/GenBank/DDBJ databases">
        <authorList>
            <person name="Zahm M."/>
            <person name="Roques C."/>
            <person name="Cabau C."/>
            <person name="Klopp C."/>
            <person name="Donnadieu C."/>
            <person name="Jouanno E."/>
            <person name="Lampietro C."/>
            <person name="Louis A."/>
            <person name="Herpin A."/>
            <person name="Echchiki A."/>
            <person name="Berthelot C."/>
            <person name="Parey E."/>
            <person name="Roest-Crollius H."/>
            <person name="Braasch I."/>
            <person name="Postlethwait J."/>
            <person name="Bobe J."/>
            <person name="Montfort J."/>
            <person name="Bouchez O."/>
            <person name="Begum T."/>
            <person name="Mejri S."/>
            <person name="Adams A."/>
            <person name="Chen W.-J."/>
            <person name="Guiguen Y."/>
        </authorList>
    </citation>
    <scope>NUCLEOTIDE SEQUENCE</scope>
    <source>
        <tissue evidence="10">Blood</tissue>
    </source>
</reference>
<organism evidence="10 11">
    <name type="scientific">Albula goreensis</name>
    <dbReference type="NCBI Taxonomy" id="1534307"/>
    <lineage>
        <taxon>Eukaryota</taxon>
        <taxon>Metazoa</taxon>
        <taxon>Chordata</taxon>
        <taxon>Craniata</taxon>
        <taxon>Vertebrata</taxon>
        <taxon>Euteleostomi</taxon>
        <taxon>Actinopterygii</taxon>
        <taxon>Neopterygii</taxon>
        <taxon>Teleostei</taxon>
        <taxon>Albuliformes</taxon>
        <taxon>Albulidae</taxon>
        <taxon>Albula</taxon>
    </lineage>
</organism>
<accession>A0A8T3DUH2</accession>
<evidence type="ECO:0008006" key="12">
    <source>
        <dbReference type="Google" id="ProtNLM"/>
    </source>
</evidence>
<dbReference type="SMART" id="SM00303">
    <property type="entry name" value="GPS"/>
    <property type="match status" value="1"/>
</dbReference>
<evidence type="ECO:0000313" key="10">
    <source>
        <dbReference type="EMBL" id="KAI1897905.1"/>
    </source>
</evidence>
<feature type="transmembrane region" description="Helical" evidence="6">
    <location>
        <begin position="469"/>
        <end position="487"/>
    </location>
</feature>
<dbReference type="GO" id="GO:0007166">
    <property type="term" value="P:cell surface receptor signaling pathway"/>
    <property type="evidence" value="ECO:0007669"/>
    <property type="project" value="InterPro"/>
</dbReference>
<keyword evidence="11" id="KW-1185">Reference proteome</keyword>
<feature type="transmembrane region" description="Helical" evidence="6">
    <location>
        <begin position="435"/>
        <end position="457"/>
    </location>
</feature>
<evidence type="ECO:0000259" key="9">
    <source>
        <dbReference type="PROSITE" id="PS50261"/>
    </source>
</evidence>
<dbReference type="PANTHER" id="PTHR12011:SF474">
    <property type="entry name" value="ADHESION G PROTEIN-COUPLED RECEPTOR G11-RELATED"/>
    <property type="match status" value="1"/>
</dbReference>
<dbReference type="GO" id="GO:0004930">
    <property type="term" value="F:G protein-coupled receptor activity"/>
    <property type="evidence" value="ECO:0007669"/>
    <property type="project" value="InterPro"/>
</dbReference>
<feature type="transmembrane region" description="Helical" evidence="6">
    <location>
        <begin position="593"/>
        <end position="611"/>
    </location>
</feature>
<dbReference type="GO" id="GO:0005886">
    <property type="term" value="C:plasma membrane"/>
    <property type="evidence" value="ECO:0007669"/>
    <property type="project" value="TreeGrafter"/>
</dbReference>
<proteinExistence type="predicted"/>
<evidence type="ECO:0000256" key="5">
    <source>
        <dbReference type="ARBA" id="ARBA00023157"/>
    </source>
</evidence>
<dbReference type="PRINTS" id="PR00249">
    <property type="entry name" value="GPCRSECRETIN"/>
</dbReference>
<comment type="caution">
    <text evidence="10">The sequence shown here is derived from an EMBL/GenBank/DDBJ whole genome shotgun (WGS) entry which is preliminary data.</text>
</comment>
<feature type="transmembrane region" description="Helical" evidence="6">
    <location>
        <begin position="493"/>
        <end position="519"/>
    </location>
</feature>
<feature type="domain" description="G-protein coupled receptors family 2 profile 2" evidence="9">
    <location>
        <begin position="433"/>
        <end position="685"/>
    </location>
</feature>
<dbReference type="InterPro" id="IPR017981">
    <property type="entry name" value="GPCR_2-like_7TM"/>
</dbReference>